<dbReference type="EMBL" id="JAULSU010000004">
    <property type="protein sequence ID" value="KAK0620082.1"/>
    <property type="molecule type" value="Genomic_DNA"/>
</dbReference>
<feature type="compositionally biased region" description="Polar residues" evidence="1">
    <location>
        <begin position="41"/>
        <end position="50"/>
    </location>
</feature>
<sequence length="161" mass="17181">MPSPSKRMPRSWQPCRRRGGGESRSTQIRRHGGQDAGSGAEGNQDQQTSGVHAKIIRVPISPQSFTRQGPSDPVDRLLSELSLCRSPWRAAYGSPWSILLYCPQPHLHVNTVITQSTTATETITIAAIIGGGRPTGPSSSRVGRGRGVVVLDAVVDKCGAC</sequence>
<evidence type="ECO:0000313" key="2">
    <source>
        <dbReference type="EMBL" id="KAK0620082.1"/>
    </source>
</evidence>
<proteinExistence type="predicted"/>
<dbReference type="Proteomes" id="UP001175000">
    <property type="component" value="Unassembled WGS sequence"/>
</dbReference>
<evidence type="ECO:0000313" key="3">
    <source>
        <dbReference type="Proteomes" id="UP001175000"/>
    </source>
</evidence>
<name>A0AA39WRE5_9PEZI</name>
<dbReference type="AlphaFoldDB" id="A0AA39WRE5"/>
<keyword evidence="3" id="KW-1185">Reference proteome</keyword>
<feature type="region of interest" description="Disordered" evidence="1">
    <location>
        <begin position="1"/>
        <end position="50"/>
    </location>
</feature>
<accession>A0AA39WRE5</accession>
<protein>
    <submittedName>
        <fullName evidence="2">Uncharacterized protein</fullName>
    </submittedName>
</protein>
<organism evidence="2 3">
    <name type="scientific">Immersiella caudata</name>
    <dbReference type="NCBI Taxonomy" id="314043"/>
    <lineage>
        <taxon>Eukaryota</taxon>
        <taxon>Fungi</taxon>
        <taxon>Dikarya</taxon>
        <taxon>Ascomycota</taxon>
        <taxon>Pezizomycotina</taxon>
        <taxon>Sordariomycetes</taxon>
        <taxon>Sordariomycetidae</taxon>
        <taxon>Sordariales</taxon>
        <taxon>Lasiosphaeriaceae</taxon>
        <taxon>Immersiella</taxon>
    </lineage>
</organism>
<reference evidence="2" key="1">
    <citation type="submission" date="2023-06" db="EMBL/GenBank/DDBJ databases">
        <title>Genome-scale phylogeny and comparative genomics of the fungal order Sordariales.</title>
        <authorList>
            <consortium name="Lawrence Berkeley National Laboratory"/>
            <person name="Hensen N."/>
            <person name="Bonometti L."/>
            <person name="Westerberg I."/>
            <person name="Brannstrom I.O."/>
            <person name="Guillou S."/>
            <person name="Cros-Aarteil S."/>
            <person name="Calhoun S."/>
            <person name="Haridas S."/>
            <person name="Kuo A."/>
            <person name="Mondo S."/>
            <person name="Pangilinan J."/>
            <person name="Riley R."/>
            <person name="Labutti K."/>
            <person name="Andreopoulos B."/>
            <person name="Lipzen A."/>
            <person name="Chen C."/>
            <person name="Yanf M."/>
            <person name="Daum C."/>
            <person name="Ng V."/>
            <person name="Clum A."/>
            <person name="Steindorff A."/>
            <person name="Ohm R."/>
            <person name="Martin F."/>
            <person name="Silar P."/>
            <person name="Natvig D."/>
            <person name="Lalanne C."/>
            <person name="Gautier V."/>
            <person name="Ament-Velasquez S.L."/>
            <person name="Kruys A."/>
            <person name="Hutchinson M.I."/>
            <person name="Powell A.J."/>
            <person name="Barry K."/>
            <person name="Miller A.N."/>
            <person name="Grigoriev I.V."/>
            <person name="Debuchy R."/>
            <person name="Gladieux P."/>
            <person name="Thoren M.H."/>
            <person name="Johannesson H."/>
        </authorList>
    </citation>
    <scope>NUCLEOTIDE SEQUENCE</scope>
    <source>
        <strain evidence="2">CBS 606.72</strain>
    </source>
</reference>
<comment type="caution">
    <text evidence="2">The sequence shown here is derived from an EMBL/GenBank/DDBJ whole genome shotgun (WGS) entry which is preliminary data.</text>
</comment>
<gene>
    <name evidence="2" type="ORF">B0T14DRAFT_223599</name>
</gene>
<evidence type="ECO:0000256" key="1">
    <source>
        <dbReference type="SAM" id="MobiDB-lite"/>
    </source>
</evidence>